<organism evidence="2 3">
    <name type="scientific">Streptococcus oralis</name>
    <dbReference type="NCBI Taxonomy" id="1303"/>
    <lineage>
        <taxon>Bacteria</taxon>
        <taxon>Bacillati</taxon>
        <taxon>Bacillota</taxon>
        <taxon>Bacilli</taxon>
        <taxon>Lactobacillales</taxon>
        <taxon>Streptococcaceae</taxon>
        <taxon>Streptococcus</taxon>
    </lineage>
</organism>
<comment type="caution">
    <text evidence="2">The sequence shown here is derived from an EMBL/GenBank/DDBJ whole genome shotgun (WGS) entry which is preliminary data.</text>
</comment>
<protein>
    <submittedName>
        <fullName evidence="2">Uncharacterized protein</fullName>
    </submittedName>
</protein>
<name>A0A4V1QBW4_STROR</name>
<evidence type="ECO:0000313" key="3">
    <source>
        <dbReference type="Proteomes" id="UP000289485"/>
    </source>
</evidence>
<dbReference type="EMBL" id="QEWJ01000004">
    <property type="protein sequence ID" value="RXX21659.1"/>
    <property type="molecule type" value="Genomic_DNA"/>
</dbReference>
<proteinExistence type="predicted"/>
<dbReference type="AlphaFoldDB" id="A0A4V1QBW4"/>
<keyword evidence="1" id="KW-0472">Membrane</keyword>
<evidence type="ECO:0000313" key="2">
    <source>
        <dbReference type="EMBL" id="RXX21659.1"/>
    </source>
</evidence>
<gene>
    <name evidence="2" type="ORF">DF216_04390</name>
</gene>
<feature type="transmembrane region" description="Helical" evidence="1">
    <location>
        <begin position="7"/>
        <end position="25"/>
    </location>
</feature>
<sequence length="62" mass="7365">MLDKRHIFRRVNFILFISYSLLIIFNDLNIIVTPLPVDSSVCIVFFLCFNSIIDARDHHRKN</sequence>
<keyword evidence="1" id="KW-1133">Transmembrane helix</keyword>
<feature type="transmembrane region" description="Helical" evidence="1">
    <location>
        <begin position="31"/>
        <end position="53"/>
    </location>
</feature>
<evidence type="ECO:0000256" key="1">
    <source>
        <dbReference type="SAM" id="Phobius"/>
    </source>
</evidence>
<keyword evidence="1" id="KW-0812">Transmembrane</keyword>
<accession>A0A4V1QBW4</accession>
<dbReference type="Proteomes" id="UP000289485">
    <property type="component" value="Unassembled WGS sequence"/>
</dbReference>
<reference evidence="2 3" key="1">
    <citation type="submission" date="2018-05" db="EMBL/GenBank/DDBJ databases">
        <title>Streptococcus from otitis media.</title>
        <authorList>
            <person name="Wayes A.M."/>
            <person name="Jakubovics N.S."/>
        </authorList>
    </citation>
    <scope>NUCLEOTIDE SEQUENCE [LARGE SCALE GENOMIC DNA]</scope>
    <source>
        <strain evidence="2 3">NU43</strain>
    </source>
</reference>